<keyword evidence="2 4" id="KW-0238">DNA-binding</keyword>
<dbReference type="InterPro" id="IPR050109">
    <property type="entry name" value="HTH-type_TetR-like_transc_reg"/>
</dbReference>
<comment type="caution">
    <text evidence="6">The sequence shown here is derived from an EMBL/GenBank/DDBJ whole genome shotgun (WGS) entry which is preliminary data.</text>
</comment>
<accession>A0A495W4N3</accession>
<evidence type="ECO:0000313" key="6">
    <source>
        <dbReference type="EMBL" id="RKT54758.1"/>
    </source>
</evidence>
<feature type="DNA-binding region" description="H-T-H motif" evidence="4">
    <location>
        <begin position="40"/>
        <end position="59"/>
    </location>
</feature>
<reference evidence="6 7" key="1">
    <citation type="submission" date="2018-10" db="EMBL/GenBank/DDBJ databases">
        <title>Sequencing the genomes of 1000 actinobacteria strains.</title>
        <authorList>
            <person name="Klenk H.-P."/>
        </authorList>
    </citation>
    <scope>NUCLEOTIDE SEQUENCE [LARGE SCALE GENOMIC DNA]</scope>
    <source>
        <strain evidence="6 7">DSM 43800</strain>
    </source>
</reference>
<dbReference type="Pfam" id="PF16859">
    <property type="entry name" value="TetR_C_11"/>
    <property type="match status" value="1"/>
</dbReference>
<dbReference type="OrthoDB" id="9796019at2"/>
<feature type="domain" description="HTH tetR-type" evidence="5">
    <location>
        <begin position="17"/>
        <end position="77"/>
    </location>
</feature>
<protein>
    <submittedName>
        <fullName evidence="6">TetR family transcriptional regulator</fullName>
    </submittedName>
</protein>
<dbReference type="InterPro" id="IPR036271">
    <property type="entry name" value="Tet_transcr_reg_TetR-rel_C_sf"/>
</dbReference>
<dbReference type="AlphaFoldDB" id="A0A495W4N3"/>
<dbReference type="GO" id="GO:0000976">
    <property type="term" value="F:transcription cis-regulatory region binding"/>
    <property type="evidence" value="ECO:0007669"/>
    <property type="project" value="TreeGrafter"/>
</dbReference>
<dbReference type="SUPFAM" id="SSF46689">
    <property type="entry name" value="Homeodomain-like"/>
    <property type="match status" value="1"/>
</dbReference>
<dbReference type="PANTHER" id="PTHR30055">
    <property type="entry name" value="HTH-TYPE TRANSCRIPTIONAL REGULATOR RUTR"/>
    <property type="match status" value="1"/>
</dbReference>
<dbReference type="EMBL" id="RBXO01000001">
    <property type="protein sequence ID" value="RKT54758.1"/>
    <property type="molecule type" value="Genomic_DNA"/>
</dbReference>
<sequence length="199" mass="22101">MVDDREPAARRPGGRTARVRAQVLDATVRLVARYGFAGFRYEQVAELAGVHRMTVYRNWPDREKLVAAALTRFGEQEVPVPDSGELRRDLVDMLLGLAAGLESTTGRALFQVVQGARENEEVRRTVEQVFQRRADLFGQRVDRAVERGELPPVDRRLLGDLLSGPVHLRVGRDLGPVTRADAERIVDVVLAGIRATATP</sequence>
<organism evidence="6 7">
    <name type="scientific">Saccharothrix australiensis</name>
    <dbReference type="NCBI Taxonomy" id="2072"/>
    <lineage>
        <taxon>Bacteria</taxon>
        <taxon>Bacillati</taxon>
        <taxon>Actinomycetota</taxon>
        <taxon>Actinomycetes</taxon>
        <taxon>Pseudonocardiales</taxon>
        <taxon>Pseudonocardiaceae</taxon>
        <taxon>Saccharothrix</taxon>
    </lineage>
</organism>
<dbReference type="RefSeq" id="WP_121006583.1">
    <property type="nucleotide sequence ID" value="NZ_RBXO01000001.1"/>
</dbReference>
<dbReference type="GO" id="GO:0003700">
    <property type="term" value="F:DNA-binding transcription factor activity"/>
    <property type="evidence" value="ECO:0007669"/>
    <property type="project" value="TreeGrafter"/>
</dbReference>
<dbReference type="PROSITE" id="PS50977">
    <property type="entry name" value="HTH_TETR_2"/>
    <property type="match status" value="1"/>
</dbReference>
<keyword evidence="3" id="KW-0804">Transcription</keyword>
<dbReference type="PANTHER" id="PTHR30055:SF148">
    <property type="entry name" value="TETR-FAMILY TRANSCRIPTIONAL REGULATOR"/>
    <property type="match status" value="1"/>
</dbReference>
<evidence type="ECO:0000256" key="2">
    <source>
        <dbReference type="ARBA" id="ARBA00023125"/>
    </source>
</evidence>
<dbReference type="Proteomes" id="UP000282084">
    <property type="component" value="Unassembled WGS sequence"/>
</dbReference>
<dbReference type="PRINTS" id="PR00455">
    <property type="entry name" value="HTHTETR"/>
</dbReference>
<dbReference type="Gene3D" id="1.10.10.60">
    <property type="entry name" value="Homeodomain-like"/>
    <property type="match status" value="1"/>
</dbReference>
<evidence type="ECO:0000259" key="5">
    <source>
        <dbReference type="PROSITE" id="PS50977"/>
    </source>
</evidence>
<keyword evidence="1" id="KW-0805">Transcription regulation</keyword>
<evidence type="ECO:0000256" key="1">
    <source>
        <dbReference type="ARBA" id="ARBA00023015"/>
    </source>
</evidence>
<proteinExistence type="predicted"/>
<keyword evidence="7" id="KW-1185">Reference proteome</keyword>
<evidence type="ECO:0000256" key="4">
    <source>
        <dbReference type="PROSITE-ProRule" id="PRU00335"/>
    </source>
</evidence>
<dbReference type="InterPro" id="IPR001647">
    <property type="entry name" value="HTH_TetR"/>
</dbReference>
<dbReference type="InterPro" id="IPR011075">
    <property type="entry name" value="TetR_C"/>
</dbReference>
<evidence type="ECO:0000313" key="7">
    <source>
        <dbReference type="Proteomes" id="UP000282084"/>
    </source>
</evidence>
<dbReference type="Gene3D" id="1.10.357.10">
    <property type="entry name" value="Tetracycline Repressor, domain 2"/>
    <property type="match status" value="1"/>
</dbReference>
<dbReference type="SUPFAM" id="SSF48498">
    <property type="entry name" value="Tetracyclin repressor-like, C-terminal domain"/>
    <property type="match status" value="1"/>
</dbReference>
<name>A0A495W4N3_9PSEU</name>
<dbReference type="Pfam" id="PF00440">
    <property type="entry name" value="TetR_N"/>
    <property type="match status" value="1"/>
</dbReference>
<evidence type="ECO:0000256" key="3">
    <source>
        <dbReference type="ARBA" id="ARBA00023163"/>
    </source>
</evidence>
<gene>
    <name evidence="6" type="ORF">C8E97_3406</name>
</gene>
<dbReference type="InterPro" id="IPR009057">
    <property type="entry name" value="Homeodomain-like_sf"/>
</dbReference>